<dbReference type="Gene3D" id="3.40.630.10">
    <property type="entry name" value="Zn peptidases"/>
    <property type="match status" value="1"/>
</dbReference>
<dbReference type="AlphaFoldDB" id="A0A5B9QLI4"/>
<dbReference type="GO" id="GO:0004177">
    <property type="term" value="F:aminopeptidase activity"/>
    <property type="evidence" value="ECO:0007669"/>
    <property type="project" value="UniProtKB-KW"/>
</dbReference>
<keyword evidence="6" id="KW-1185">Reference proteome</keyword>
<dbReference type="GO" id="GO:0008270">
    <property type="term" value="F:zinc ion binding"/>
    <property type="evidence" value="ECO:0007669"/>
    <property type="project" value="TreeGrafter"/>
</dbReference>
<dbReference type="InterPro" id="IPR040234">
    <property type="entry name" value="QC/QCL"/>
</dbReference>
<evidence type="ECO:0000259" key="4">
    <source>
        <dbReference type="Pfam" id="PF04389"/>
    </source>
</evidence>
<keyword evidence="3" id="KW-1133">Transmembrane helix</keyword>
<dbReference type="PANTHER" id="PTHR12283:SF6">
    <property type="entry name" value="GLUTAMINYL-PEPTIDE CYCLOTRANSFERASE-RELATED"/>
    <property type="match status" value="1"/>
</dbReference>
<dbReference type="PANTHER" id="PTHR12283">
    <property type="entry name" value="GLUTAMINYL-PEPTIDE CYCLOTRANSFERASE"/>
    <property type="match status" value="1"/>
</dbReference>
<keyword evidence="5" id="KW-0378">Hydrolase</keyword>
<accession>A0A5B9QLI4</accession>
<keyword evidence="5" id="KW-0031">Aminopeptidase</keyword>
<evidence type="ECO:0000313" key="6">
    <source>
        <dbReference type="Proteomes" id="UP000323917"/>
    </source>
</evidence>
<evidence type="ECO:0000256" key="2">
    <source>
        <dbReference type="ARBA" id="ARBA00023315"/>
    </source>
</evidence>
<dbReference type="EC" id="3.4.11.6" evidence="5"/>
<dbReference type="Pfam" id="PF04389">
    <property type="entry name" value="Peptidase_M28"/>
    <property type="match status" value="1"/>
</dbReference>
<feature type="transmembrane region" description="Helical" evidence="3">
    <location>
        <begin position="60"/>
        <end position="80"/>
    </location>
</feature>
<keyword evidence="3" id="KW-0472">Membrane</keyword>
<sequence length="379" mass="43226">MLQCRVEEIRLGEACYNGRSCYSAALQVTDRTHFPTISQVELRTLSELRRQFEQEDSMKLLVIALWSASIFGFFSGYALAEPSQPIAQVPTSFDGKRAYDYLRQLCALGNRMSGSPGMQKQQELLEKHFKELGGQVTWQRFQTKHPLTGKPVPLANLIVQWNPESTERILLCAHYDTRPLPSQDVDPRQRREGVFLGANDGASGTAVLMELANHVKSLPERYGLDFVLFDAEELVYSDRRDPYFLGSEYFAREYSKNNRDYEYVAGVLLDMVGDSKLSIYQEHNSVAWRDTRPIVQGIWDTAARLGVNEFIPRVGYEVRDDHIPLHKIGGIPVCDVIDFEYPDRSNRYWHTTADTPNRCSADSLGKVGLVMLEWLRSAE</sequence>
<keyword evidence="3" id="KW-0812">Transmembrane</keyword>
<evidence type="ECO:0000256" key="3">
    <source>
        <dbReference type="SAM" id="Phobius"/>
    </source>
</evidence>
<dbReference type="EMBL" id="CP042913">
    <property type="protein sequence ID" value="QEG34933.1"/>
    <property type="molecule type" value="Genomic_DNA"/>
</dbReference>
<keyword evidence="2" id="KW-0012">Acyltransferase</keyword>
<dbReference type="InterPro" id="IPR007484">
    <property type="entry name" value="Peptidase_M28"/>
</dbReference>
<dbReference type="Proteomes" id="UP000323917">
    <property type="component" value="Chromosome"/>
</dbReference>
<evidence type="ECO:0000256" key="1">
    <source>
        <dbReference type="ARBA" id="ARBA00022679"/>
    </source>
</evidence>
<feature type="domain" description="Peptidase M28" evidence="4">
    <location>
        <begin position="156"/>
        <end position="374"/>
    </location>
</feature>
<proteinExistence type="predicted"/>
<dbReference type="GO" id="GO:0016603">
    <property type="term" value="F:glutaminyl-peptide cyclotransferase activity"/>
    <property type="evidence" value="ECO:0007669"/>
    <property type="project" value="TreeGrafter"/>
</dbReference>
<keyword evidence="1" id="KW-0808">Transferase</keyword>
<protein>
    <submittedName>
        <fullName evidence="5">Aminopeptidase YwaD</fullName>
        <ecNumber evidence="5">3.4.11.6</ecNumber>
    </submittedName>
</protein>
<dbReference type="SUPFAM" id="SSF53187">
    <property type="entry name" value="Zn-dependent exopeptidases"/>
    <property type="match status" value="1"/>
</dbReference>
<evidence type="ECO:0000313" key="5">
    <source>
        <dbReference type="EMBL" id="QEG34933.1"/>
    </source>
</evidence>
<reference evidence="5 6" key="1">
    <citation type="submission" date="2019-08" db="EMBL/GenBank/DDBJ databases">
        <title>Deep-cultivation of Planctomycetes and their phenomic and genomic characterization uncovers novel biology.</title>
        <authorList>
            <person name="Wiegand S."/>
            <person name="Jogler M."/>
            <person name="Boedeker C."/>
            <person name="Pinto D."/>
            <person name="Vollmers J."/>
            <person name="Rivas-Marin E."/>
            <person name="Kohn T."/>
            <person name="Peeters S.H."/>
            <person name="Heuer A."/>
            <person name="Rast P."/>
            <person name="Oberbeckmann S."/>
            <person name="Bunk B."/>
            <person name="Jeske O."/>
            <person name="Meyerdierks A."/>
            <person name="Storesund J.E."/>
            <person name="Kallscheuer N."/>
            <person name="Luecker S."/>
            <person name="Lage O.M."/>
            <person name="Pohl T."/>
            <person name="Merkel B.J."/>
            <person name="Hornburger P."/>
            <person name="Mueller R.-W."/>
            <person name="Bruemmer F."/>
            <person name="Labrenz M."/>
            <person name="Spormann A.M."/>
            <person name="Op den Camp H."/>
            <person name="Overmann J."/>
            <person name="Amann R."/>
            <person name="Jetten M.S.M."/>
            <person name="Mascher T."/>
            <person name="Medema M.H."/>
            <person name="Devos D.P."/>
            <person name="Kaster A.-K."/>
            <person name="Ovreas L."/>
            <person name="Rohde M."/>
            <person name="Galperin M.Y."/>
            <person name="Jogler C."/>
        </authorList>
    </citation>
    <scope>NUCLEOTIDE SEQUENCE [LARGE SCALE GENOMIC DNA]</scope>
    <source>
        <strain evidence="5 6">Pr1d</strain>
    </source>
</reference>
<organism evidence="5 6">
    <name type="scientific">Bythopirellula goksoeyrii</name>
    <dbReference type="NCBI Taxonomy" id="1400387"/>
    <lineage>
        <taxon>Bacteria</taxon>
        <taxon>Pseudomonadati</taxon>
        <taxon>Planctomycetota</taxon>
        <taxon>Planctomycetia</taxon>
        <taxon>Pirellulales</taxon>
        <taxon>Lacipirellulaceae</taxon>
        <taxon>Bythopirellula</taxon>
    </lineage>
</organism>
<name>A0A5B9QLI4_9BACT</name>
<gene>
    <name evidence="5" type="primary">ywaD</name>
    <name evidence="5" type="ORF">Pr1d_22210</name>
</gene>
<dbReference type="KEGG" id="bgok:Pr1d_22210"/>
<keyword evidence="5" id="KW-0645">Protease</keyword>